<evidence type="ECO:0000256" key="1">
    <source>
        <dbReference type="SAM" id="MobiDB-lite"/>
    </source>
</evidence>
<sequence>MAERCASYESTAGKDLVSSKKYELFFHPGDQALYKIVDPQVVHREETTWTNFVEEEFEVPPRTSVYVYQKEYRSRTQVWFKADAQAEVVTVGRRERPGMLMVSSDVYISAEEYLHDKEPLKSKGNLEPETVEPAGTVGRMVQFQNLPSDIQSYLHRMASRTASLTTMHQRRSGDTEDSPGSIIFAL</sequence>
<reference evidence="2" key="1">
    <citation type="journal article" date="2023" name="Mol. Phylogenet. Evol.">
        <title>Genome-scale phylogeny and comparative genomics of the fungal order Sordariales.</title>
        <authorList>
            <person name="Hensen N."/>
            <person name="Bonometti L."/>
            <person name="Westerberg I."/>
            <person name="Brannstrom I.O."/>
            <person name="Guillou S."/>
            <person name="Cros-Aarteil S."/>
            <person name="Calhoun S."/>
            <person name="Haridas S."/>
            <person name="Kuo A."/>
            <person name="Mondo S."/>
            <person name="Pangilinan J."/>
            <person name="Riley R."/>
            <person name="LaButti K."/>
            <person name="Andreopoulos B."/>
            <person name="Lipzen A."/>
            <person name="Chen C."/>
            <person name="Yan M."/>
            <person name="Daum C."/>
            <person name="Ng V."/>
            <person name="Clum A."/>
            <person name="Steindorff A."/>
            <person name="Ohm R.A."/>
            <person name="Martin F."/>
            <person name="Silar P."/>
            <person name="Natvig D.O."/>
            <person name="Lalanne C."/>
            <person name="Gautier V."/>
            <person name="Ament-Velasquez S.L."/>
            <person name="Kruys A."/>
            <person name="Hutchinson M.I."/>
            <person name="Powell A.J."/>
            <person name="Barry K."/>
            <person name="Miller A.N."/>
            <person name="Grigoriev I.V."/>
            <person name="Debuchy R."/>
            <person name="Gladieux P."/>
            <person name="Hiltunen Thoren M."/>
            <person name="Johannesson H."/>
        </authorList>
    </citation>
    <scope>NUCLEOTIDE SEQUENCE</scope>
    <source>
        <strain evidence="2">CBS 359.72</strain>
    </source>
</reference>
<gene>
    <name evidence="2" type="ORF">C7999DRAFT_30648</name>
</gene>
<evidence type="ECO:0000313" key="3">
    <source>
        <dbReference type="Proteomes" id="UP001303647"/>
    </source>
</evidence>
<proteinExistence type="predicted"/>
<comment type="caution">
    <text evidence="2">The sequence shown here is derived from an EMBL/GenBank/DDBJ whole genome shotgun (WGS) entry which is preliminary data.</text>
</comment>
<feature type="region of interest" description="Disordered" evidence="1">
    <location>
        <begin position="164"/>
        <end position="186"/>
    </location>
</feature>
<organism evidence="2 3">
    <name type="scientific">Corynascus novoguineensis</name>
    <dbReference type="NCBI Taxonomy" id="1126955"/>
    <lineage>
        <taxon>Eukaryota</taxon>
        <taxon>Fungi</taxon>
        <taxon>Dikarya</taxon>
        <taxon>Ascomycota</taxon>
        <taxon>Pezizomycotina</taxon>
        <taxon>Sordariomycetes</taxon>
        <taxon>Sordariomycetidae</taxon>
        <taxon>Sordariales</taxon>
        <taxon>Chaetomiaceae</taxon>
        <taxon>Corynascus</taxon>
    </lineage>
</organism>
<dbReference type="EMBL" id="MU857630">
    <property type="protein sequence ID" value="KAK4248958.1"/>
    <property type="molecule type" value="Genomic_DNA"/>
</dbReference>
<keyword evidence="3" id="KW-1185">Reference proteome</keyword>
<protein>
    <submittedName>
        <fullName evidence="2">Uncharacterized protein</fullName>
    </submittedName>
</protein>
<dbReference type="AlphaFoldDB" id="A0AAN7HRD1"/>
<evidence type="ECO:0000313" key="2">
    <source>
        <dbReference type="EMBL" id="KAK4248958.1"/>
    </source>
</evidence>
<dbReference type="Proteomes" id="UP001303647">
    <property type="component" value="Unassembled WGS sequence"/>
</dbReference>
<accession>A0AAN7HRD1</accession>
<reference evidence="2" key="2">
    <citation type="submission" date="2023-05" db="EMBL/GenBank/DDBJ databases">
        <authorList>
            <consortium name="Lawrence Berkeley National Laboratory"/>
            <person name="Steindorff A."/>
            <person name="Hensen N."/>
            <person name="Bonometti L."/>
            <person name="Westerberg I."/>
            <person name="Brannstrom I.O."/>
            <person name="Guillou S."/>
            <person name="Cros-Aarteil S."/>
            <person name="Calhoun S."/>
            <person name="Haridas S."/>
            <person name="Kuo A."/>
            <person name="Mondo S."/>
            <person name="Pangilinan J."/>
            <person name="Riley R."/>
            <person name="Labutti K."/>
            <person name="Andreopoulos B."/>
            <person name="Lipzen A."/>
            <person name="Chen C."/>
            <person name="Yanf M."/>
            <person name="Daum C."/>
            <person name="Ng V."/>
            <person name="Clum A."/>
            <person name="Ohm R."/>
            <person name="Martin F."/>
            <person name="Silar P."/>
            <person name="Natvig D."/>
            <person name="Lalanne C."/>
            <person name="Gautier V."/>
            <person name="Ament-Velasquez S.L."/>
            <person name="Kruys A."/>
            <person name="Hutchinson M.I."/>
            <person name="Powell A.J."/>
            <person name="Barry K."/>
            <person name="Miller A.N."/>
            <person name="Grigoriev I.V."/>
            <person name="Debuchy R."/>
            <person name="Gladieux P."/>
            <person name="Thoren M.H."/>
            <person name="Johannesson H."/>
        </authorList>
    </citation>
    <scope>NUCLEOTIDE SEQUENCE</scope>
    <source>
        <strain evidence="2">CBS 359.72</strain>
    </source>
</reference>
<name>A0AAN7HRD1_9PEZI</name>